<evidence type="ECO:0000256" key="1">
    <source>
        <dbReference type="SAM" id="MobiDB-lite"/>
    </source>
</evidence>
<accession>G8YU55</accession>
<evidence type="ECO:0000313" key="2">
    <source>
        <dbReference type="EMBL" id="CCE72895.1"/>
    </source>
</evidence>
<evidence type="ECO:0000313" key="3">
    <source>
        <dbReference type="EMBL" id="CCE73456.1"/>
    </source>
</evidence>
<proteinExistence type="predicted"/>
<dbReference type="HOGENOM" id="CLU_1759480_0_0_1"/>
<dbReference type="EMBL" id="FO082058">
    <property type="protein sequence ID" value="CCE73456.1"/>
    <property type="molecule type" value="Genomic_DNA"/>
</dbReference>
<name>G8YU55_PICSO</name>
<protein>
    <submittedName>
        <fullName evidence="3">Piso0_000497 protein</fullName>
    </submittedName>
</protein>
<dbReference type="Proteomes" id="UP000005222">
    <property type="component" value="Chromosome A"/>
</dbReference>
<gene>
    <name evidence="3" type="primary">Piso0_000497</name>
    <name evidence="2" type="ORF">GNLVRS01_PISO0A10648g</name>
    <name evidence="3" type="ORF">GNLVRS01_PISO0B10715g</name>
</gene>
<organism evidence="3 4">
    <name type="scientific">Pichia sorbitophila (strain ATCC MYA-4447 / BCRC 22081 / CBS 7064 / NBRC 10061 / NRRL Y-12695)</name>
    <name type="common">Hybrid yeast</name>
    <dbReference type="NCBI Taxonomy" id="559304"/>
    <lineage>
        <taxon>Eukaryota</taxon>
        <taxon>Fungi</taxon>
        <taxon>Dikarya</taxon>
        <taxon>Ascomycota</taxon>
        <taxon>Saccharomycotina</taxon>
        <taxon>Pichiomycetes</taxon>
        <taxon>Debaryomycetaceae</taxon>
        <taxon>Millerozyma</taxon>
    </lineage>
</organism>
<reference evidence="3" key="1">
    <citation type="submission" date="2011-10" db="EMBL/GenBank/DDBJ databases">
        <authorList>
            <person name="Genoscope - CEA"/>
        </authorList>
    </citation>
    <scope>NUCLEOTIDE SEQUENCE</scope>
    <source>
        <strain evidence="3">CBS 7064</strain>
    </source>
</reference>
<sequence>MSAPANPEPARMAGSGSVLAASSAVSVRIHRHLRSYKTDPAAEEVVLFKVAPSGGATFAAQSRQYPSFPHVWRYSTLAARKSRMSLLPLRPEATRLASDAGVYCFRSPWPPLIPPAFRSLQDKSTARSEHKSHRRAPHIPVKVDPARG</sequence>
<dbReference type="EMBL" id="FO082059">
    <property type="protein sequence ID" value="CCE72895.1"/>
    <property type="molecule type" value="Genomic_DNA"/>
</dbReference>
<evidence type="ECO:0000313" key="4">
    <source>
        <dbReference type="Proteomes" id="UP000005222"/>
    </source>
</evidence>
<keyword evidence="4" id="KW-1185">Reference proteome</keyword>
<reference evidence="4" key="2">
    <citation type="journal article" date="2012" name="G3 (Bethesda)">
        <title>Pichia sorbitophila, an interspecies yeast hybrid reveals early steps of genome resolution following polyploidization.</title>
        <authorList>
            <person name="Leh Louis V."/>
            <person name="Despons L."/>
            <person name="Friedrich A."/>
            <person name="Martin T."/>
            <person name="Durrens P."/>
            <person name="Casaregola S."/>
            <person name="Neuveglise C."/>
            <person name="Fairhead C."/>
            <person name="Marck C."/>
            <person name="Cruz J.A."/>
            <person name="Straub M.L."/>
            <person name="Kugler V."/>
            <person name="Sacerdot C."/>
            <person name="Uzunov Z."/>
            <person name="Thierry A."/>
            <person name="Weiss S."/>
            <person name="Bleykasten C."/>
            <person name="De Montigny J."/>
            <person name="Jacques N."/>
            <person name="Jung P."/>
            <person name="Lemaire M."/>
            <person name="Mallet S."/>
            <person name="Morel G."/>
            <person name="Richard G.F."/>
            <person name="Sarkar A."/>
            <person name="Savel G."/>
            <person name="Schacherer J."/>
            <person name="Seret M.L."/>
            <person name="Talla E."/>
            <person name="Samson G."/>
            <person name="Jubin C."/>
            <person name="Poulain J."/>
            <person name="Vacherie B."/>
            <person name="Barbe V."/>
            <person name="Pelletier E."/>
            <person name="Sherman D.J."/>
            <person name="Westhof E."/>
            <person name="Weissenbach J."/>
            <person name="Baret P.V."/>
            <person name="Wincker P."/>
            <person name="Gaillardin C."/>
            <person name="Dujon B."/>
            <person name="Souciet J.L."/>
        </authorList>
    </citation>
    <scope>NUCLEOTIDE SEQUENCE [LARGE SCALE GENOMIC DNA]</scope>
    <source>
        <strain evidence="4">ATCC MYA-4447 / BCRC 22081 / CBS 7064 / NBRC 10061 / NRRL Y-12695</strain>
    </source>
</reference>
<dbReference type="InParanoid" id="G8YU55"/>
<feature type="compositionally biased region" description="Basic and acidic residues" evidence="1">
    <location>
        <begin position="120"/>
        <end position="129"/>
    </location>
</feature>
<dbReference type="AlphaFoldDB" id="G8YU55"/>
<feature type="region of interest" description="Disordered" evidence="1">
    <location>
        <begin position="116"/>
        <end position="148"/>
    </location>
</feature>
<dbReference type="Proteomes" id="UP000005222">
    <property type="component" value="Chromosome B"/>
</dbReference>